<keyword evidence="2 7" id="KW-0808">Transferase</keyword>
<dbReference type="GO" id="GO:0046983">
    <property type="term" value="F:protein dimerization activity"/>
    <property type="evidence" value="ECO:0007669"/>
    <property type="project" value="InterPro"/>
</dbReference>
<dbReference type="InterPro" id="IPR005467">
    <property type="entry name" value="His_kinase_dom"/>
</dbReference>
<accession>A0A0L0QML9</accession>
<evidence type="ECO:0000256" key="3">
    <source>
        <dbReference type="ARBA" id="ARBA00022741"/>
    </source>
</evidence>
<dbReference type="Proteomes" id="UP000036780">
    <property type="component" value="Unassembled WGS sequence"/>
</dbReference>
<comment type="caution">
    <text evidence="10">The sequence shown here is derived from an EMBL/GenBank/DDBJ whole genome shotgun (WGS) entry which is preliminary data.</text>
</comment>
<dbReference type="AlphaFoldDB" id="A0A0L0QML9"/>
<dbReference type="SMART" id="SM00387">
    <property type="entry name" value="HATPase_c"/>
    <property type="match status" value="1"/>
</dbReference>
<dbReference type="InterPro" id="IPR016381">
    <property type="entry name" value="Sig_transdc_His_kinase_DegS"/>
</dbReference>
<dbReference type="Gene3D" id="1.20.5.1930">
    <property type="match status" value="1"/>
</dbReference>
<dbReference type="PIRSF" id="PIRSF003169">
    <property type="entry name" value="STHK_DegS"/>
    <property type="match status" value="1"/>
</dbReference>
<dbReference type="EC" id="3.1.3.-" evidence="7"/>
<dbReference type="InterPro" id="IPR011712">
    <property type="entry name" value="Sig_transdc_His_kin_sub3_dim/P"/>
</dbReference>
<evidence type="ECO:0000256" key="7">
    <source>
        <dbReference type="PIRNR" id="PIRNR003169"/>
    </source>
</evidence>
<keyword evidence="7" id="KW-0963">Cytoplasm</keyword>
<dbReference type="SUPFAM" id="SSF55874">
    <property type="entry name" value="ATPase domain of HSP90 chaperone/DNA topoisomerase II/histidine kinase"/>
    <property type="match status" value="1"/>
</dbReference>
<evidence type="ECO:0000313" key="10">
    <source>
        <dbReference type="EMBL" id="KNE19754.1"/>
    </source>
</evidence>
<dbReference type="GO" id="GO:0005737">
    <property type="term" value="C:cytoplasm"/>
    <property type="evidence" value="ECO:0007669"/>
    <property type="project" value="UniProtKB-SubCell"/>
</dbReference>
<keyword evidence="5 7" id="KW-0067">ATP-binding</keyword>
<dbReference type="EC" id="2.7.13.3" evidence="7"/>
<dbReference type="PANTHER" id="PTHR24421">
    <property type="entry name" value="NITRATE/NITRITE SENSOR PROTEIN NARX-RELATED"/>
    <property type="match status" value="1"/>
</dbReference>
<keyword evidence="7" id="KW-0904">Protein phosphatase</keyword>
<sequence>MAQRISDRALDYVIHEMIEVVQNSKDEIFNISEEARNEHEHLVKELQDTKIKVAQHINDGDELEQKVRFSRRRLAEVSRYFDRYSEVEIREVYEMTHSMQTKLAMLRQEESVLREKRDDLERRLISLGQTIERAEGLAGKISVVLNYLHDDFQQVNEMLEEAKEKQEFGLKIIEAQEEERRKISREIHDGPAQMLANILLRSELVERTFLNQDVEQAIAEMKSVREMIRSSLYEVRRIIYDLRPMALDDLGLIPTMKKYVATVADYNDVKIEFHSFGEKKRLHQKYEIAVFRLVQEALQNAVKHAEASLIQVKLEIGKSNLTMVIKDNGIGFDPLMKRDKSFGLIGMRERVEMLEGEMNISSSIGKGTTIFIKVPYTSV</sequence>
<dbReference type="InterPro" id="IPR003594">
    <property type="entry name" value="HATPase_dom"/>
</dbReference>
<evidence type="ECO:0000256" key="5">
    <source>
        <dbReference type="ARBA" id="ARBA00022840"/>
    </source>
</evidence>
<keyword evidence="4 7" id="KW-0418">Kinase</keyword>
<dbReference type="Pfam" id="PF07730">
    <property type="entry name" value="HisKA_3"/>
    <property type="match status" value="1"/>
</dbReference>
<dbReference type="PATRIC" id="fig|1473.5.peg.1673"/>
<dbReference type="InterPro" id="IPR050482">
    <property type="entry name" value="Sensor_HK_TwoCompSys"/>
</dbReference>
<name>A0A0L0QML9_VIRPA</name>
<dbReference type="PANTHER" id="PTHR24421:SF55">
    <property type="entry name" value="SENSOR HISTIDINE KINASE YDFH"/>
    <property type="match status" value="1"/>
</dbReference>
<keyword evidence="6 7" id="KW-0902">Two-component regulatory system</keyword>
<feature type="coiled-coil region" evidence="8">
    <location>
        <begin position="32"/>
        <end position="66"/>
    </location>
</feature>
<evidence type="ECO:0000313" key="11">
    <source>
        <dbReference type="Proteomes" id="UP000036780"/>
    </source>
</evidence>
<dbReference type="Pfam" id="PF05384">
    <property type="entry name" value="DegS"/>
    <property type="match status" value="1"/>
</dbReference>
<organism evidence="10 11">
    <name type="scientific">Virgibacillus pantothenticus</name>
    <dbReference type="NCBI Taxonomy" id="1473"/>
    <lineage>
        <taxon>Bacteria</taxon>
        <taxon>Bacillati</taxon>
        <taxon>Bacillota</taxon>
        <taxon>Bacilli</taxon>
        <taxon>Bacillales</taxon>
        <taxon>Bacillaceae</taxon>
        <taxon>Virgibacillus</taxon>
    </lineage>
</organism>
<keyword evidence="7" id="KW-0378">Hydrolase</keyword>
<dbReference type="RefSeq" id="WP_050352308.1">
    <property type="nucleotide sequence ID" value="NZ_BOSN01000008.1"/>
</dbReference>
<feature type="coiled-coil region" evidence="8">
    <location>
        <begin position="103"/>
        <end position="179"/>
    </location>
</feature>
<evidence type="ECO:0000256" key="8">
    <source>
        <dbReference type="SAM" id="Coils"/>
    </source>
</evidence>
<evidence type="ECO:0000259" key="9">
    <source>
        <dbReference type="PROSITE" id="PS50109"/>
    </source>
</evidence>
<dbReference type="Gene3D" id="3.30.565.10">
    <property type="entry name" value="Histidine kinase-like ATPase, C-terminal domain"/>
    <property type="match status" value="1"/>
</dbReference>
<comment type="subcellular location">
    <subcellularLocation>
        <location evidence="7">Cytoplasm</location>
    </subcellularLocation>
</comment>
<dbReference type="OrthoDB" id="9781904at2"/>
<evidence type="ECO:0000256" key="2">
    <source>
        <dbReference type="ARBA" id="ARBA00022679"/>
    </source>
</evidence>
<dbReference type="GO" id="GO:0000155">
    <property type="term" value="F:phosphorelay sensor kinase activity"/>
    <property type="evidence" value="ECO:0007669"/>
    <property type="project" value="UniProtKB-UniRule"/>
</dbReference>
<evidence type="ECO:0000256" key="6">
    <source>
        <dbReference type="ARBA" id="ARBA00023012"/>
    </source>
</evidence>
<protein>
    <recommendedName>
        <fullName evidence="7">Signal transduction histidine-protein kinase/phosphatase DegS</fullName>
        <ecNumber evidence="7">2.7.13.3</ecNumber>
        <ecNumber evidence="7">3.1.3.-</ecNumber>
    </recommendedName>
</protein>
<keyword evidence="11" id="KW-1185">Reference proteome</keyword>
<dbReference type="InterPro" id="IPR008595">
    <property type="entry name" value="DegS"/>
</dbReference>
<dbReference type="GO" id="GO:0005524">
    <property type="term" value="F:ATP binding"/>
    <property type="evidence" value="ECO:0007669"/>
    <property type="project" value="UniProtKB-UniRule"/>
</dbReference>
<dbReference type="GO" id="GO:0004721">
    <property type="term" value="F:phosphoprotein phosphatase activity"/>
    <property type="evidence" value="ECO:0007669"/>
    <property type="project" value="UniProtKB-UniRule"/>
</dbReference>
<proteinExistence type="predicted"/>
<reference evidence="11" key="1">
    <citation type="submission" date="2015-07" db="EMBL/GenBank/DDBJ databases">
        <title>Fjat-10053 dsm26.</title>
        <authorList>
            <person name="Liu B."/>
            <person name="Wang J."/>
            <person name="Zhu Y."/>
            <person name="Liu G."/>
            <person name="Chen Q."/>
            <person name="Chen Z."/>
            <person name="Lan J."/>
            <person name="Che J."/>
            <person name="Ge C."/>
            <person name="Shi H."/>
            <person name="Pan Z."/>
            <person name="Liu X."/>
        </authorList>
    </citation>
    <scope>NUCLEOTIDE SEQUENCE [LARGE SCALE GENOMIC DNA]</scope>
    <source>
        <strain evidence="11">DSM 26</strain>
    </source>
</reference>
<evidence type="ECO:0000256" key="1">
    <source>
        <dbReference type="ARBA" id="ARBA00000085"/>
    </source>
</evidence>
<keyword evidence="8" id="KW-0175">Coiled coil</keyword>
<dbReference type="InterPro" id="IPR036890">
    <property type="entry name" value="HATPase_C_sf"/>
</dbReference>
<dbReference type="Pfam" id="PF02518">
    <property type="entry name" value="HATPase_c"/>
    <property type="match status" value="1"/>
</dbReference>
<dbReference type="GO" id="GO:0016020">
    <property type="term" value="C:membrane"/>
    <property type="evidence" value="ECO:0007669"/>
    <property type="project" value="InterPro"/>
</dbReference>
<comment type="function">
    <text evidence="7">Member of the two-component regulatory system DegS/DegU, which plays an important role in the transition growth phase.</text>
</comment>
<dbReference type="EMBL" id="LGTO01000007">
    <property type="protein sequence ID" value="KNE19754.1"/>
    <property type="molecule type" value="Genomic_DNA"/>
</dbReference>
<dbReference type="CDD" id="cd16917">
    <property type="entry name" value="HATPase_UhpB-NarQ-NarX-like"/>
    <property type="match status" value="1"/>
</dbReference>
<gene>
    <name evidence="10" type="ORF">AFK71_15080</name>
</gene>
<dbReference type="GeneID" id="66871177"/>
<keyword evidence="3 7" id="KW-0547">Nucleotide-binding</keyword>
<comment type="catalytic activity">
    <reaction evidence="1 7">
        <text>ATP + protein L-histidine = ADP + protein N-phospho-L-histidine.</text>
        <dbReference type="EC" id="2.7.13.3"/>
    </reaction>
</comment>
<evidence type="ECO:0000256" key="4">
    <source>
        <dbReference type="ARBA" id="ARBA00022777"/>
    </source>
</evidence>
<dbReference type="PROSITE" id="PS50109">
    <property type="entry name" value="HIS_KIN"/>
    <property type="match status" value="1"/>
</dbReference>
<feature type="domain" description="Histidine kinase" evidence="9">
    <location>
        <begin position="182"/>
        <end position="378"/>
    </location>
</feature>